<dbReference type="AlphaFoldDB" id="A0A348HEA3"/>
<dbReference type="KEGG" id="zpl:ZBT109_1195"/>
<sequence>MSSSWRSHLDLDVLSVEDGKVIKRDRDWVT</sequence>
<name>A0A348HEA3_9GAMM</name>
<accession>A0A348HEA3</accession>
<dbReference type="Proteomes" id="UP000267342">
    <property type="component" value="Chromosome"/>
</dbReference>
<evidence type="ECO:0000313" key="1">
    <source>
        <dbReference type="EMBL" id="BBG29955.1"/>
    </source>
</evidence>
<protein>
    <submittedName>
        <fullName evidence="1">Uncharacterized protein</fullName>
    </submittedName>
</protein>
<organism evidence="1 2">
    <name type="scientific">Zymobacter palmae</name>
    <dbReference type="NCBI Taxonomy" id="33074"/>
    <lineage>
        <taxon>Bacteria</taxon>
        <taxon>Pseudomonadati</taxon>
        <taxon>Pseudomonadota</taxon>
        <taxon>Gammaproteobacteria</taxon>
        <taxon>Oceanospirillales</taxon>
        <taxon>Halomonadaceae</taxon>
        <taxon>Zymobacter group</taxon>
        <taxon>Zymobacter</taxon>
    </lineage>
</organism>
<evidence type="ECO:0000313" key="2">
    <source>
        <dbReference type="Proteomes" id="UP000267342"/>
    </source>
</evidence>
<gene>
    <name evidence="1" type="ORF">ZBT109_1195</name>
</gene>
<dbReference type="EMBL" id="AP018933">
    <property type="protein sequence ID" value="BBG29955.1"/>
    <property type="molecule type" value="Genomic_DNA"/>
</dbReference>
<reference evidence="1 2" key="1">
    <citation type="submission" date="2018-09" db="EMBL/GenBank/DDBJ databases">
        <title>Zymobacter palmae IAM14233 (=T109) whole genome analysis.</title>
        <authorList>
            <person name="Yanase H."/>
        </authorList>
    </citation>
    <scope>NUCLEOTIDE SEQUENCE [LARGE SCALE GENOMIC DNA]</scope>
    <source>
        <strain evidence="1 2">IAM14233</strain>
    </source>
</reference>
<keyword evidence="2" id="KW-1185">Reference proteome</keyword>
<proteinExistence type="predicted"/>